<evidence type="ECO:0000313" key="2">
    <source>
        <dbReference type="EMBL" id="WWD21856.1"/>
    </source>
</evidence>
<keyword evidence="3" id="KW-1185">Reference proteome</keyword>
<protein>
    <submittedName>
        <fullName evidence="2">Uncharacterized protein</fullName>
    </submittedName>
</protein>
<name>A0AAJ8LNK7_9TREE</name>
<sequence>MISTHSQPPSPHLSRDPRPHHSHSHSNPHSALPSPRQKKSNPTTPSLTNILMPTAENVDDERERERERERGPAAPASQAEKRDVGSSSSGTGGGKGWVEGVDYAYEYVPVSQRRQGRKNM</sequence>
<evidence type="ECO:0000313" key="3">
    <source>
        <dbReference type="Proteomes" id="UP000322225"/>
    </source>
</evidence>
<reference evidence="2" key="2">
    <citation type="submission" date="2024-01" db="EMBL/GenBank/DDBJ databases">
        <title>Comparative genomics of Cryptococcus and Kwoniella reveals pathogenesis evolution and contrasting modes of karyotype evolution via chromosome fusion or intercentromeric recombination.</title>
        <authorList>
            <person name="Coelho M.A."/>
            <person name="David-Palma M."/>
            <person name="Shea T."/>
            <person name="Bowers K."/>
            <person name="McGinley-Smith S."/>
            <person name="Mohammad A.W."/>
            <person name="Gnirke A."/>
            <person name="Yurkov A.M."/>
            <person name="Nowrousian M."/>
            <person name="Sun S."/>
            <person name="Cuomo C.A."/>
            <person name="Heitman J."/>
        </authorList>
    </citation>
    <scope>NUCLEOTIDE SEQUENCE</scope>
    <source>
        <strain evidence="2">CBS 12478</strain>
    </source>
</reference>
<gene>
    <name evidence="2" type="ORF">CI109_106344</name>
</gene>
<dbReference type="RefSeq" id="XP_065823902.1">
    <property type="nucleotide sequence ID" value="XM_065967830.1"/>
</dbReference>
<dbReference type="KEGG" id="ksn:43592744"/>
<feature type="compositionally biased region" description="Basic and acidic residues" evidence="1">
    <location>
        <begin position="61"/>
        <end position="71"/>
    </location>
</feature>
<dbReference type="EMBL" id="CP144062">
    <property type="protein sequence ID" value="WWD21856.1"/>
    <property type="molecule type" value="Genomic_DNA"/>
</dbReference>
<dbReference type="GeneID" id="43592744"/>
<feature type="region of interest" description="Disordered" evidence="1">
    <location>
        <begin position="1"/>
        <end position="98"/>
    </location>
</feature>
<reference evidence="2" key="1">
    <citation type="submission" date="2017-08" db="EMBL/GenBank/DDBJ databases">
        <authorList>
            <person name="Cuomo C."/>
            <person name="Billmyre B."/>
            <person name="Heitman J."/>
        </authorList>
    </citation>
    <scope>NUCLEOTIDE SEQUENCE</scope>
    <source>
        <strain evidence="2">CBS 12478</strain>
    </source>
</reference>
<dbReference type="AlphaFoldDB" id="A0AAJ8LNK7"/>
<proteinExistence type="predicted"/>
<feature type="compositionally biased region" description="Polar residues" evidence="1">
    <location>
        <begin position="40"/>
        <end position="51"/>
    </location>
</feature>
<evidence type="ECO:0000256" key="1">
    <source>
        <dbReference type="SAM" id="MobiDB-lite"/>
    </source>
</evidence>
<dbReference type="Proteomes" id="UP000322225">
    <property type="component" value="Chromosome 12"/>
</dbReference>
<accession>A0AAJ8LNK7</accession>
<organism evidence="2 3">
    <name type="scientific">Kwoniella shandongensis</name>
    <dbReference type="NCBI Taxonomy" id="1734106"/>
    <lineage>
        <taxon>Eukaryota</taxon>
        <taxon>Fungi</taxon>
        <taxon>Dikarya</taxon>
        <taxon>Basidiomycota</taxon>
        <taxon>Agaricomycotina</taxon>
        <taxon>Tremellomycetes</taxon>
        <taxon>Tremellales</taxon>
        <taxon>Cryptococcaceae</taxon>
        <taxon>Kwoniella</taxon>
    </lineage>
</organism>